<dbReference type="GO" id="GO:0016020">
    <property type="term" value="C:membrane"/>
    <property type="evidence" value="ECO:0007669"/>
    <property type="project" value="GOC"/>
</dbReference>
<dbReference type="InterPro" id="IPR019402">
    <property type="entry name" value="CWH43_N"/>
</dbReference>
<protein>
    <submittedName>
        <fullName evidence="7">Uncharacterized protein</fullName>
    </submittedName>
</protein>
<feature type="transmembrane region" description="Helical" evidence="2">
    <location>
        <begin position="185"/>
        <end position="202"/>
    </location>
</feature>
<keyword evidence="8" id="KW-1185">Reference proteome</keyword>
<feature type="transmembrane region" description="Helical" evidence="2">
    <location>
        <begin position="670"/>
        <end position="692"/>
    </location>
</feature>
<feature type="transmembrane region" description="Helical" evidence="2">
    <location>
        <begin position="69"/>
        <end position="91"/>
    </location>
</feature>
<evidence type="ECO:0000313" key="8">
    <source>
        <dbReference type="Proteomes" id="UP000620104"/>
    </source>
</evidence>
<sequence>MPSPLARLPAGYIYHAHSSLAFTAFAGAFGIACALHYRQVVKNGIAGWPEEWMPSVSATIGDWAPERPFFHILIALTSGPRFLLILLQWFVTRRKFKEEGMRKKTDDDAINERDRRGLSGADWVALVGVARTFTCGGWVYITSTDHHDFHDFAMIAYLLLTIPWMFGTIALTSRTQAKTLKYRKTIAALFFGTIVPLITFFIRHKVHRIPGAYSIYSIFEWTLVVVDVAFDAVGAADVTRLQIQIVYLDGADPQRSTEGSKVQPRNVFSVGEALRPYVPDTSDRRMVLPLGEDGYGVSGNTDRAGTARRATAFVCDVYLYVCYWTIFTDLALSLFYFSVWELALSGSELALLATITPYILTHSRASRFATSRVGQTVLRTVAIALGMCAYALPGPASRLIGVSVANGALWMGLSGGLMRLGGSVDSEVEALHLVIGVLVTVVLKFVNYSINPLWCIVDADSNGWNKTGLALALAACLEKTMRPNSLEPQPEVAHVSETIKKQDPTPSKGNTAVPSRGGLIACGFGSLIFLLQTFISDASTIVAWNWSGYPTRDQPTYMTHAPIVIAVAGLAVIQPLAYGIYRDSCGDIRDPRIKAHIKKPQRHTAFGVIAFTACILLCSRTATWGPNVFPSELLTERNGFIAGSVVIAYVLQALPRYYRAVSALQSHKLFGHAMLLHVVLDVLSVVTVAYAFVPGGQLLRERGGLVICVAMLFVVLGDYQLGKQATNATEKTRDVKTAFAQRCGAIMVGILVLSAWVFEYQFEHDMIPKKYHRVSAPGQPDELFTAGIWTVHFGVDLAGRESQKRQLEVIRDLDLDVFGLLESDLHRFVYGNRDITRMLVEELGYNVDLGPGPNKHTWGAALLSRYPILESYHLLLPSPHGELAPAIHAKLLIANQTINVIVSHNGQEEDALDRQLQSEALAEIMRAADPEPFVFLGYVVTSVGAPRPAPYEIIMSGARMWDVEIEDTDRWCEYIAFRNLWRVGYARVSHGHITDTEIQAAKFIVPSVNTPIDYTSNEQLYFHTYEHSLPEGWRFPQMFRGNGTRGHRYHVFDGPLSYWPTPGFWKGWLREHDQP</sequence>
<feature type="transmembrane region" description="Helical" evidence="2">
    <location>
        <begin position="639"/>
        <end position="658"/>
    </location>
</feature>
<reference evidence="7" key="1">
    <citation type="submission" date="2020-07" db="EMBL/GenBank/DDBJ databases">
        <title>Draft Genome Sequence of a Deep-Sea Yeast, Naganishia (Cryptococcus) liquefaciens strain N6.</title>
        <authorList>
            <person name="Han Y.W."/>
            <person name="Kajitani R."/>
            <person name="Morimoto H."/>
            <person name="Parhat M."/>
            <person name="Tsubouchi H."/>
            <person name="Bakenova O."/>
            <person name="Ogata M."/>
            <person name="Argunhan B."/>
            <person name="Aoki R."/>
            <person name="Kajiwara S."/>
            <person name="Itoh T."/>
            <person name="Iwasaki H."/>
        </authorList>
    </citation>
    <scope>NUCLEOTIDE SEQUENCE</scope>
    <source>
        <strain evidence="7">N6</strain>
    </source>
</reference>
<keyword evidence="2" id="KW-0472">Membrane</keyword>
<dbReference type="Pfam" id="PF23021">
    <property type="entry name" value="6TM_2nd_PGAP2IP"/>
    <property type="match status" value="2"/>
</dbReference>
<feature type="domain" description="PGAP2IP second transmembrane" evidence="4">
    <location>
        <begin position="519"/>
        <end position="574"/>
    </location>
</feature>
<dbReference type="PANTHER" id="PTHR14859:SF1">
    <property type="entry name" value="PGAP2-INTERACTING PROTEIN"/>
    <property type="match status" value="1"/>
</dbReference>
<dbReference type="Gene3D" id="3.60.10.10">
    <property type="entry name" value="Endonuclease/exonuclease/phosphatase"/>
    <property type="match status" value="1"/>
</dbReference>
<feature type="transmembrane region" description="Helical" evidence="2">
    <location>
        <begin position="214"/>
        <end position="233"/>
    </location>
</feature>
<dbReference type="AlphaFoldDB" id="A0A8H3YG87"/>
<feature type="transmembrane region" description="Helical" evidence="2">
    <location>
        <begin position="704"/>
        <end position="722"/>
    </location>
</feature>
<organism evidence="7 8">
    <name type="scientific">Naganishia liquefaciens</name>
    <dbReference type="NCBI Taxonomy" id="104408"/>
    <lineage>
        <taxon>Eukaryota</taxon>
        <taxon>Fungi</taxon>
        <taxon>Dikarya</taxon>
        <taxon>Basidiomycota</taxon>
        <taxon>Agaricomycotina</taxon>
        <taxon>Tremellomycetes</taxon>
        <taxon>Filobasidiales</taxon>
        <taxon>Filobasidiaceae</taxon>
        <taxon>Naganishia</taxon>
    </lineage>
</organism>
<keyword evidence="2" id="KW-1133">Transmembrane helix</keyword>
<evidence type="ECO:0000256" key="2">
    <source>
        <dbReference type="SAM" id="Phobius"/>
    </source>
</evidence>
<accession>A0A8H3YG87</accession>
<feature type="transmembrane region" description="Helical" evidence="2">
    <location>
        <begin position="123"/>
        <end position="141"/>
    </location>
</feature>
<keyword evidence="2" id="KW-0812">Transmembrane</keyword>
<evidence type="ECO:0000259" key="4">
    <source>
        <dbReference type="Pfam" id="PF23021"/>
    </source>
</evidence>
<dbReference type="EMBL" id="BLZA01000019">
    <property type="protein sequence ID" value="GHJ86982.1"/>
    <property type="molecule type" value="Genomic_DNA"/>
</dbReference>
<feature type="transmembrane region" description="Helical" evidence="2">
    <location>
        <begin position="373"/>
        <end position="393"/>
    </location>
</feature>
<dbReference type="GO" id="GO:0031505">
    <property type="term" value="P:fungal-type cell wall organization"/>
    <property type="evidence" value="ECO:0007669"/>
    <property type="project" value="TreeGrafter"/>
</dbReference>
<dbReference type="InterPro" id="IPR053911">
    <property type="entry name" value="PGAP2IP_TM_2nd"/>
</dbReference>
<feature type="domain" description="PGAP2IP second transmembrane" evidence="4">
    <location>
        <begin position="634"/>
        <end position="723"/>
    </location>
</feature>
<feature type="transmembrane region" description="Helical" evidence="2">
    <location>
        <begin position="743"/>
        <end position="762"/>
    </location>
</feature>
<dbReference type="InterPro" id="IPR057315">
    <property type="entry name" value="Exo_endo_phos_PGAP2IP_C"/>
</dbReference>
<dbReference type="Proteomes" id="UP000620104">
    <property type="component" value="Unassembled WGS sequence"/>
</dbReference>
<feature type="transmembrane region" description="Helical" evidence="2">
    <location>
        <begin position="342"/>
        <end position="361"/>
    </location>
</feature>
<dbReference type="InterPro" id="IPR053912">
    <property type="entry name" value="PGAP2IP_TM_1nd"/>
</dbReference>
<name>A0A8H3YG87_9TREE</name>
<dbReference type="PANTHER" id="PTHR14859">
    <property type="entry name" value="CALCOFLUOR WHITE HYPERSENSITIVE PROTEIN PRECURSOR"/>
    <property type="match status" value="1"/>
</dbReference>
<feature type="region of interest" description="Disordered" evidence="1">
    <location>
        <begin position="488"/>
        <end position="511"/>
    </location>
</feature>
<feature type="transmembrane region" description="Helical" evidence="2">
    <location>
        <begin position="12"/>
        <end position="37"/>
    </location>
</feature>
<dbReference type="OrthoDB" id="68581at2759"/>
<feature type="transmembrane region" description="Helical" evidence="2">
    <location>
        <begin position="430"/>
        <end position="450"/>
    </location>
</feature>
<evidence type="ECO:0000313" key="7">
    <source>
        <dbReference type="EMBL" id="GHJ86982.1"/>
    </source>
</evidence>
<evidence type="ECO:0000256" key="1">
    <source>
        <dbReference type="SAM" id="MobiDB-lite"/>
    </source>
</evidence>
<dbReference type="InterPro" id="IPR036691">
    <property type="entry name" value="Endo/exonu/phosph_ase_sf"/>
</dbReference>
<dbReference type="Pfam" id="PF23226">
    <property type="entry name" value="Exo_endo_phos_PGAP2IP"/>
    <property type="match status" value="1"/>
</dbReference>
<feature type="domain" description="CWH43-like N-terminal" evidence="3">
    <location>
        <begin position="11"/>
        <end position="237"/>
    </location>
</feature>
<feature type="domain" description="PGAP2IP first transmembrane" evidence="5">
    <location>
        <begin position="322"/>
        <end position="478"/>
    </location>
</feature>
<proteinExistence type="predicted"/>
<evidence type="ECO:0000259" key="6">
    <source>
        <dbReference type="Pfam" id="PF23226"/>
    </source>
</evidence>
<gene>
    <name evidence="7" type="ORF">NliqN6_3384</name>
</gene>
<dbReference type="Pfam" id="PF10277">
    <property type="entry name" value="Frag1"/>
    <property type="match status" value="1"/>
</dbReference>
<feature type="transmembrane region" description="Helical" evidence="2">
    <location>
        <begin position="602"/>
        <end position="619"/>
    </location>
</feature>
<dbReference type="Pfam" id="PF23022">
    <property type="entry name" value="6TM_1st_PGAP2IP"/>
    <property type="match status" value="1"/>
</dbReference>
<dbReference type="PROSITE" id="PS51257">
    <property type="entry name" value="PROKAR_LIPOPROTEIN"/>
    <property type="match status" value="1"/>
</dbReference>
<dbReference type="FunFam" id="3.60.10.10:FF:000100">
    <property type="entry name" value="Unplaced genomic scaffold supercont2.12, whole genome shotgun sequence"/>
    <property type="match status" value="1"/>
</dbReference>
<dbReference type="InterPro" id="IPR051916">
    <property type="entry name" value="GPI-anchor_lipid_remodeler"/>
</dbReference>
<dbReference type="GO" id="GO:0005783">
    <property type="term" value="C:endoplasmic reticulum"/>
    <property type="evidence" value="ECO:0007669"/>
    <property type="project" value="TreeGrafter"/>
</dbReference>
<evidence type="ECO:0000259" key="5">
    <source>
        <dbReference type="Pfam" id="PF23022"/>
    </source>
</evidence>
<evidence type="ECO:0000259" key="3">
    <source>
        <dbReference type="Pfam" id="PF10277"/>
    </source>
</evidence>
<feature type="transmembrane region" description="Helical" evidence="2">
    <location>
        <begin position="153"/>
        <end position="173"/>
    </location>
</feature>
<dbReference type="SUPFAM" id="SSF56219">
    <property type="entry name" value="DNase I-like"/>
    <property type="match status" value="1"/>
</dbReference>
<comment type="caution">
    <text evidence="7">The sequence shown here is derived from an EMBL/GenBank/DDBJ whole genome shotgun (WGS) entry which is preliminary data.</text>
</comment>
<feature type="transmembrane region" description="Helical" evidence="2">
    <location>
        <begin position="557"/>
        <end position="581"/>
    </location>
</feature>
<feature type="domain" description="PGAP2IP C-terminal nuclease-like" evidence="6">
    <location>
        <begin position="782"/>
        <end position="1010"/>
    </location>
</feature>
<dbReference type="GO" id="GO:0006506">
    <property type="term" value="P:GPI anchor biosynthetic process"/>
    <property type="evidence" value="ECO:0007669"/>
    <property type="project" value="TreeGrafter"/>
</dbReference>